<reference evidence="3 4" key="1">
    <citation type="submission" date="2019-05" db="EMBL/GenBank/DDBJ databases">
        <title>Marivita sp. nov. isolated from sea sediment.</title>
        <authorList>
            <person name="Kim W."/>
        </authorList>
    </citation>
    <scope>NUCLEOTIDE SEQUENCE [LARGE SCALE GENOMIC DNA]</scope>
    <source>
        <strain evidence="3 4">CAU 1492</strain>
    </source>
</reference>
<name>A0ABY2X7U8_9RHOB</name>
<comment type="caution">
    <text evidence="3">The sequence shown here is derived from an EMBL/GenBank/DDBJ whole genome shotgun (WGS) entry which is preliminary data.</text>
</comment>
<evidence type="ECO:0000313" key="4">
    <source>
        <dbReference type="Proteomes" id="UP001191082"/>
    </source>
</evidence>
<dbReference type="SUPFAM" id="SSF159501">
    <property type="entry name" value="EreA/ChaN-like"/>
    <property type="match status" value="1"/>
</dbReference>
<proteinExistence type="predicted"/>
<evidence type="ECO:0000259" key="2">
    <source>
        <dbReference type="Pfam" id="PF04187"/>
    </source>
</evidence>
<feature type="chain" id="PRO_5046878999" description="Haem-binding uptake Tiki superfamily ChaN domain-containing protein" evidence="1">
    <location>
        <begin position="24"/>
        <end position="261"/>
    </location>
</feature>
<protein>
    <recommendedName>
        <fullName evidence="2">Haem-binding uptake Tiki superfamily ChaN domain-containing protein</fullName>
    </recommendedName>
</protein>
<evidence type="ECO:0000256" key="1">
    <source>
        <dbReference type="SAM" id="SignalP"/>
    </source>
</evidence>
<organism evidence="3 4">
    <name type="scientific">Arenibacterium halophilum</name>
    <dbReference type="NCBI Taxonomy" id="2583821"/>
    <lineage>
        <taxon>Bacteria</taxon>
        <taxon>Pseudomonadati</taxon>
        <taxon>Pseudomonadota</taxon>
        <taxon>Alphaproteobacteria</taxon>
        <taxon>Rhodobacterales</taxon>
        <taxon>Paracoccaceae</taxon>
        <taxon>Arenibacterium</taxon>
    </lineage>
</organism>
<dbReference type="Gene3D" id="3.40.50.11550">
    <property type="match status" value="2"/>
</dbReference>
<gene>
    <name evidence="3" type="ORF">FGK64_16575</name>
</gene>
<sequence>MTGWLCRITAAALVAFASQGAGANSAPEVVFIGEVHDNPGHHAAQSVEVARLRPTAVVFEMLTEEQAKRVTPDLIGDATALEAALEWAESGWPDFAMYYPIFQSAPGARIYGAAIPRDAARAALGAGVAASFGDDAARFGLTEPLPEDEQIAREADQMAAHCNALPADLLPGMVDLQRMRDANLARAALQALDDTGGPVVVIAGNGHVRLDRGAPVSLARAAPEVRLHAIGQDEAGRIDGLFSEVWPGDPVDRADPCAAFR</sequence>
<dbReference type="Proteomes" id="UP001191082">
    <property type="component" value="Unassembled WGS sequence"/>
</dbReference>
<feature type="domain" description="Haem-binding uptake Tiki superfamily ChaN" evidence="2">
    <location>
        <begin position="27"/>
        <end position="217"/>
    </location>
</feature>
<dbReference type="Pfam" id="PF04187">
    <property type="entry name" value="Cofac_haem_bdg"/>
    <property type="match status" value="1"/>
</dbReference>
<dbReference type="RefSeq" id="WP_138864931.1">
    <property type="nucleotide sequence ID" value="NZ_VCPC01000003.1"/>
</dbReference>
<accession>A0ABY2X7U8</accession>
<dbReference type="InterPro" id="IPR007314">
    <property type="entry name" value="Cofac_haem-bd_dom"/>
</dbReference>
<dbReference type="EMBL" id="VCPC01000003">
    <property type="protein sequence ID" value="TMV11871.1"/>
    <property type="molecule type" value="Genomic_DNA"/>
</dbReference>
<evidence type="ECO:0000313" key="3">
    <source>
        <dbReference type="EMBL" id="TMV11871.1"/>
    </source>
</evidence>
<feature type="signal peptide" evidence="1">
    <location>
        <begin position="1"/>
        <end position="23"/>
    </location>
</feature>
<keyword evidence="1" id="KW-0732">Signal</keyword>
<dbReference type="CDD" id="cd14727">
    <property type="entry name" value="ChanN-like"/>
    <property type="match status" value="1"/>
</dbReference>
<keyword evidence="4" id="KW-1185">Reference proteome</keyword>